<evidence type="ECO:0000256" key="1">
    <source>
        <dbReference type="SAM" id="MobiDB-lite"/>
    </source>
</evidence>
<feature type="non-terminal residue" evidence="2">
    <location>
        <position position="1"/>
    </location>
</feature>
<feature type="region of interest" description="Disordered" evidence="1">
    <location>
        <begin position="14"/>
        <end position="34"/>
    </location>
</feature>
<feature type="non-terminal residue" evidence="2">
    <location>
        <position position="34"/>
    </location>
</feature>
<name>A0A699ZMK9_HAELA</name>
<dbReference type="EMBL" id="BLLF01002393">
    <property type="protein sequence ID" value="GFH23903.1"/>
    <property type="molecule type" value="Genomic_DNA"/>
</dbReference>
<evidence type="ECO:0000313" key="3">
    <source>
        <dbReference type="Proteomes" id="UP000485058"/>
    </source>
</evidence>
<dbReference type="AlphaFoldDB" id="A0A699ZMK9"/>
<gene>
    <name evidence="2" type="ORF">HaLaN_21597</name>
</gene>
<accession>A0A699ZMK9</accession>
<sequence>MDMMTQRKQVGELTGQLLLNGRPAGPRALVHRSA</sequence>
<comment type="caution">
    <text evidence="2">The sequence shown here is derived from an EMBL/GenBank/DDBJ whole genome shotgun (WGS) entry which is preliminary data.</text>
</comment>
<keyword evidence="3" id="KW-1185">Reference proteome</keyword>
<reference evidence="2 3" key="1">
    <citation type="submission" date="2020-02" db="EMBL/GenBank/DDBJ databases">
        <title>Draft genome sequence of Haematococcus lacustris strain NIES-144.</title>
        <authorList>
            <person name="Morimoto D."/>
            <person name="Nakagawa S."/>
            <person name="Yoshida T."/>
            <person name="Sawayama S."/>
        </authorList>
    </citation>
    <scope>NUCLEOTIDE SEQUENCE [LARGE SCALE GENOMIC DNA]</scope>
    <source>
        <strain evidence="2 3">NIES-144</strain>
    </source>
</reference>
<protein>
    <submittedName>
        <fullName evidence="2">Uncharacterized protein</fullName>
    </submittedName>
</protein>
<dbReference type="Proteomes" id="UP000485058">
    <property type="component" value="Unassembled WGS sequence"/>
</dbReference>
<proteinExistence type="predicted"/>
<evidence type="ECO:0000313" key="2">
    <source>
        <dbReference type="EMBL" id="GFH23903.1"/>
    </source>
</evidence>
<organism evidence="2 3">
    <name type="scientific">Haematococcus lacustris</name>
    <name type="common">Green alga</name>
    <name type="synonym">Haematococcus pluvialis</name>
    <dbReference type="NCBI Taxonomy" id="44745"/>
    <lineage>
        <taxon>Eukaryota</taxon>
        <taxon>Viridiplantae</taxon>
        <taxon>Chlorophyta</taxon>
        <taxon>core chlorophytes</taxon>
        <taxon>Chlorophyceae</taxon>
        <taxon>CS clade</taxon>
        <taxon>Chlamydomonadales</taxon>
        <taxon>Haematococcaceae</taxon>
        <taxon>Haematococcus</taxon>
    </lineage>
</organism>